<keyword evidence="8" id="KW-1185">Reference proteome</keyword>
<dbReference type="InterPro" id="IPR013760">
    <property type="entry name" value="Topo_IIA-like_dom_sf"/>
</dbReference>
<dbReference type="InterPro" id="IPR013759">
    <property type="entry name" value="Topo_IIA_B_C"/>
</dbReference>
<dbReference type="InterPro" id="IPR018522">
    <property type="entry name" value="TopoIIA_CS"/>
</dbReference>
<evidence type="ECO:0000256" key="4">
    <source>
        <dbReference type="ARBA" id="ARBA00023029"/>
    </source>
</evidence>
<dbReference type="Gene3D" id="3.30.565.10">
    <property type="entry name" value="Histidine kinase-like ATPase, C-terminal domain"/>
    <property type="match status" value="1"/>
</dbReference>
<dbReference type="InterPro" id="IPR020568">
    <property type="entry name" value="Ribosomal_Su5_D2-typ_SF"/>
</dbReference>
<dbReference type="PROSITE" id="PS50880">
    <property type="entry name" value="TOPRIM"/>
    <property type="match status" value="1"/>
</dbReference>
<dbReference type="SUPFAM" id="SSF56719">
    <property type="entry name" value="Type II DNA topoisomerase"/>
    <property type="match status" value="1"/>
</dbReference>
<keyword evidence="5" id="KW-0413">Isomerase</keyword>
<dbReference type="RefSeq" id="WP_022040551.1">
    <property type="nucleotide sequence ID" value="NZ_JACSPP010000009.1"/>
</dbReference>
<dbReference type="EC" id="5.6.2.2" evidence="3"/>
<protein>
    <recommendedName>
        <fullName evidence="3">DNA topoisomerase (ATP-hydrolyzing)</fullName>
        <ecNumber evidence="3">5.6.2.2</ecNumber>
    </recommendedName>
</protein>
<dbReference type="InterPro" id="IPR003594">
    <property type="entry name" value="HATPase_dom"/>
</dbReference>
<reference evidence="7 8" key="1">
    <citation type="submission" date="2020-08" db="EMBL/GenBank/DDBJ databases">
        <title>A Genomic Blueprint of the Chicken Gut Microbiome.</title>
        <authorList>
            <person name="Gilroy R."/>
            <person name="Ravi A."/>
            <person name="Getino M."/>
            <person name="Pursley I."/>
            <person name="Horton D.L."/>
            <person name="Alikhan N.-F."/>
            <person name="Baker D."/>
            <person name="Gharbi K."/>
            <person name="Hall N."/>
            <person name="Watson M."/>
            <person name="Adriaenssens E.M."/>
            <person name="Foster-Nyarko E."/>
            <person name="Jarju S."/>
            <person name="Secka A."/>
            <person name="Antonio M."/>
            <person name="Oren A."/>
            <person name="Chaudhuri R."/>
            <person name="La Ragione R.M."/>
            <person name="Hildebrand F."/>
            <person name="Pallen M.J."/>
        </authorList>
    </citation>
    <scope>NUCLEOTIDE SEQUENCE [LARGE SCALE GENOMIC DNA]</scope>
    <source>
        <strain evidence="7 8">Sa1CVN1</strain>
    </source>
</reference>
<evidence type="ECO:0000313" key="7">
    <source>
        <dbReference type="EMBL" id="MBD8039746.1"/>
    </source>
</evidence>
<dbReference type="Gene3D" id="3.30.230.10">
    <property type="match status" value="1"/>
</dbReference>
<dbReference type="Pfam" id="PF00204">
    <property type="entry name" value="DNA_gyraseB"/>
    <property type="match status" value="1"/>
</dbReference>
<dbReference type="SUPFAM" id="SSF54211">
    <property type="entry name" value="Ribosomal protein S5 domain 2-like"/>
    <property type="match status" value="1"/>
</dbReference>
<evidence type="ECO:0000256" key="3">
    <source>
        <dbReference type="ARBA" id="ARBA00012895"/>
    </source>
</evidence>
<dbReference type="InterPro" id="IPR013506">
    <property type="entry name" value="Topo_IIA_bsu_dom2"/>
</dbReference>
<gene>
    <name evidence="7" type="ORF">H9625_04665</name>
</gene>
<dbReference type="SMART" id="SM00387">
    <property type="entry name" value="HATPase_c"/>
    <property type="match status" value="1"/>
</dbReference>
<dbReference type="InterPro" id="IPR006171">
    <property type="entry name" value="TOPRIM_dom"/>
</dbReference>
<dbReference type="SUPFAM" id="SSF55874">
    <property type="entry name" value="ATPase domain of HSP90 chaperone/DNA topoisomerase II/histidine kinase"/>
    <property type="match status" value="1"/>
</dbReference>
<dbReference type="InterPro" id="IPR001241">
    <property type="entry name" value="Topo_IIA"/>
</dbReference>
<accession>A0ABR8Y6I5</accession>
<evidence type="ECO:0000256" key="5">
    <source>
        <dbReference type="ARBA" id="ARBA00023235"/>
    </source>
</evidence>
<comment type="caution">
    <text evidence="7">The sequence shown here is derived from an EMBL/GenBank/DDBJ whole genome shotgun (WGS) entry which is preliminary data.</text>
</comment>
<dbReference type="Pfam" id="PF01751">
    <property type="entry name" value="Toprim"/>
    <property type="match status" value="1"/>
</dbReference>
<feature type="domain" description="Toprim" evidence="6">
    <location>
        <begin position="430"/>
        <end position="540"/>
    </location>
</feature>
<keyword evidence="4" id="KW-0799">Topoisomerase</keyword>
<comment type="cofactor">
    <cofactor evidence="2">
        <name>Mg(2+)</name>
        <dbReference type="ChEBI" id="CHEBI:18420"/>
    </cofactor>
</comment>
<evidence type="ECO:0000256" key="2">
    <source>
        <dbReference type="ARBA" id="ARBA00001946"/>
    </source>
</evidence>
<evidence type="ECO:0000313" key="8">
    <source>
        <dbReference type="Proteomes" id="UP000620874"/>
    </source>
</evidence>
<evidence type="ECO:0000259" key="6">
    <source>
        <dbReference type="PROSITE" id="PS50880"/>
    </source>
</evidence>
<dbReference type="InterPro" id="IPR014721">
    <property type="entry name" value="Ribsml_uS5_D2-typ_fold_subgr"/>
</dbReference>
<dbReference type="Gene3D" id="3.40.50.670">
    <property type="match status" value="1"/>
</dbReference>
<evidence type="ECO:0000256" key="1">
    <source>
        <dbReference type="ARBA" id="ARBA00000185"/>
    </source>
</evidence>
<dbReference type="Pfam" id="PF02518">
    <property type="entry name" value="HATPase_c"/>
    <property type="match status" value="1"/>
</dbReference>
<dbReference type="InterPro" id="IPR036890">
    <property type="entry name" value="HATPase_C_sf"/>
</dbReference>
<organism evidence="7 8">
    <name type="scientific">Phocaeicola intestinalis</name>
    <dbReference type="NCBI Taxonomy" id="2762212"/>
    <lineage>
        <taxon>Bacteria</taxon>
        <taxon>Pseudomonadati</taxon>
        <taxon>Bacteroidota</taxon>
        <taxon>Bacteroidia</taxon>
        <taxon>Bacteroidales</taxon>
        <taxon>Bacteroidaceae</taxon>
        <taxon>Phocaeicola</taxon>
    </lineage>
</organism>
<dbReference type="PANTHER" id="PTHR45866:SF2">
    <property type="entry name" value="DNA TOPOISOMERASE (ATP-HYDROLYZING)"/>
    <property type="match status" value="1"/>
</dbReference>
<dbReference type="PRINTS" id="PR00418">
    <property type="entry name" value="TPI2FAMILY"/>
</dbReference>
<sequence length="642" mass="72821">MAEENESIQPTVSYTEENIRHLSDMEHVRTRPGMYIGRLGDGSQAEDGIYVLLKEVIDNSIDEFKMGAGKRIDIQLEDNLRVSVRDYGRGIPLGSLVDAVSMLNTGGKYDTKAFKKSVGLNGVGAKAVNALSSRFVARSVRDGQMREAVFERGELKSDRTGDTDEENGTFIFFEPDHTLFLNYHFRPEFIETMLRNYTYLNTGLSIYYNGRRIVSRNGLEDLLNDNMTTSGLYPIVHLKGEDIEIAFTHTAQYGEEYYSFVNGQHTTQGGTHQSAFKEHLARTIKEFYGKNLEYQDIRNGLVAAIAINVIEPTFESQTKIKLGSLVMAPEKDSDGNPYPLSGISVNKFVGDFIKENVDNYLHKHADVADVMLQKIQESEKERKAIAGVTKIARERAKKANLHNRKLRDCRVHLNDQKAPKDEENDPRLESSIFITEGDSASGSITKSRDVNTQAVFSLRGKPLNSFGLTKKVVYENEEFNLLQAALNIEDGLDGLRYNKVIVATDADVDGMHIRLLMITFFLQFFPDLIKKGHVYILQTPLFRVRNRKKGVYETIYCYSEEERLAAIEKLGPNPEITRFKGLGEISPDEFRNFIGKDMRLEQVSLRKTDAVGELLEFYMGKNTMERQNFIINNLVVEEDLIQ</sequence>
<dbReference type="PROSITE" id="PS00177">
    <property type="entry name" value="TOPOISOMERASE_II"/>
    <property type="match status" value="1"/>
</dbReference>
<dbReference type="Proteomes" id="UP000620874">
    <property type="component" value="Unassembled WGS sequence"/>
</dbReference>
<dbReference type="PANTHER" id="PTHR45866">
    <property type="entry name" value="DNA GYRASE/TOPOISOMERASE SUBUNIT B"/>
    <property type="match status" value="1"/>
</dbReference>
<dbReference type="SMART" id="SM00433">
    <property type="entry name" value="TOP2c"/>
    <property type="match status" value="1"/>
</dbReference>
<comment type="catalytic activity">
    <reaction evidence="1">
        <text>ATP-dependent breakage, passage and rejoining of double-stranded DNA.</text>
        <dbReference type="EC" id="5.6.2.2"/>
    </reaction>
</comment>
<dbReference type="CDD" id="cd01030">
    <property type="entry name" value="TOPRIM_TopoIIA_like"/>
    <property type="match status" value="1"/>
</dbReference>
<proteinExistence type="predicted"/>
<name>A0ABR8Y6I5_9BACT</name>
<dbReference type="EMBL" id="JACSPP010000009">
    <property type="protein sequence ID" value="MBD8039746.1"/>
    <property type="molecule type" value="Genomic_DNA"/>
</dbReference>